<organism evidence="3">
    <name type="scientific">Drosophila persimilis</name>
    <name type="common">Fruit fly</name>
    <dbReference type="NCBI Taxonomy" id="7234"/>
    <lineage>
        <taxon>Eukaryota</taxon>
        <taxon>Metazoa</taxon>
        <taxon>Ecdysozoa</taxon>
        <taxon>Arthropoda</taxon>
        <taxon>Hexapoda</taxon>
        <taxon>Insecta</taxon>
        <taxon>Pterygota</taxon>
        <taxon>Neoptera</taxon>
        <taxon>Endopterygota</taxon>
        <taxon>Diptera</taxon>
        <taxon>Brachycera</taxon>
        <taxon>Muscomorpha</taxon>
        <taxon>Ephydroidea</taxon>
        <taxon>Drosophilidae</taxon>
        <taxon>Drosophila</taxon>
        <taxon>Sophophora</taxon>
    </lineage>
</organism>
<reference evidence="2 3" key="1">
    <citation type="journal article" date="2007" name="Nature">
        <title>Evolution of genes and genomes on the Drosophila phylogeny.</title>
        <authorList>
            <consortium name="Drosophila 12 Genomes Consortium"/>
            <person name="Clark A.G."/>
            <person name="Eisen M.B."/>
            <person name="Smith D.R."/>
            <person name="Bergman C.M."/>
            <person name="Oliver B."/>
            <person name="Markow T.A."/>
            <person name="Kaufman T.C."/>
            <person name="Kellis M."/>
            <person name="Gelbart W."/>
            <person name="Iyer V.N."/>
            <person name="Pollard D.A."/>
            <person name="Sackton T.B."/>
            <person name="Larracuente A.M."/>
            <person name="Singh N.D."/>
            <person name="Abad J.P."/>
            <person name="Abt D.N."/>
            <person name="Adryan B."/>
            <person name="Aguade M."/>
            <person name="Akashi H."/>
            <person name="Anderson W.W."/>
            <person name="Aquadro C.F."/>
            <person name="Ardell D.H."/>
            <person name="Arguello R."/>
            <person name="Artieri C.G."/>
            <person name="Barbash D.A."/>
            <person name="Barker D."/>
            <person name="Barsanti P."/>
            <person name="Batterham P."/>
            <person name="Batzoglou S."/>
            <person name="Begun D."/>
            <person name="Bhutkar A."/>
            <person name="Blanco E."/>
            <person name="Bosak S.A."/>
            <person name="Bradley R.K."/>
            <person name="Brand A.D."/>
            <person name="Brent M.R."/>
            <person name="Brooks A.N."/>
            <person name="Brown R.H."/>
            <person name="Butlin R.K."/>
            <person name="Caggese C."/>
            <person name="Calvi B.R."/>
            <person name="Bernardo de Carvalho A."/>
            <person name="Caspi A."/>
            <person name="Castrezana S."/>
            <person name="Celniker S.E."/>
            <person name="Chang J.L."/>
            <person name="Chapple C."/>
            <person name="Chatterji S."/>
            <person name="Chinwalla A."/>
            <person name="Civetta A."/>
            <person name="Clifton S.W."/>
            <person name="Comeron J.M."/>
            <person name="Costello J.C."/>
            <person name="Coyne J.A."/>
            <person name="Daub J."/>
            <person name="David R.G."/>
            <person name="Delcher A.L."/>
            <person name="Delehaunty K."/>
            <person name="Do C.B."/>
            <person name="Ebling H."/>
            <person name="Edwards K."/>
            <person name="Eickbush T."/>
            <person name="Evans J.D."/>
            <person name="Filipski A."/>
            <person name="Findeiss S."/>
            <person name="Freyhult E."/>
            <person name="Fulton L."/>
            <person name="Fulton R."/>
            <person name="Garcia A.C."/>
            <person name="Gardiner A."/>
            <person name="Garfield D.A."/>
            <person name="Garvin B.E."/>
            <person name="Gibson G."/>
            <person name="Gilbert D."/>
            <person name="Gnerre S."/>
            <person name="Godfrey J."/>
            <person name="Good R."/>
            <person name="Gotea V."/>
            <person name="Gravely B."/>
            <person name="Greenberg A.J."/>
            <person name="Griffiths-Jones S."/>
            <person name="Gross S."/>
            <person name="Guigo R."/>
            <person name="Gustafson E.A."/>
            <person name="Haerty W."/>
            <person name="Hahn M.W."/>
            <person name="Halligan D.L."/>
            <person name="Halpern A.L."/>
            <person name="Halter G.M."/>
            <person name="Han M.V."/>
            <person name="Heger A."/>
            <person name="Hillier L."/>
            <person name="Hinrichs A.S."/>
            <person name="Holmes I."/>
            <person name="Hoskins R.A."/>
            <person name="Hubisz M.J."/>
            <person name="Hultmark D."/>
            <person name="Huntley M.A."/>
            <person name="Jaffe D.B."/>
            <person name="Jagadeeshan S."/>
            <person name="Jeck W.R."/>
            <person name="Johnson J."/>
            <person name="Jones C.D."/>
            <person name="Jordan W.C."/>
            <person name="Karpen G.H."/>
            <person name="Kataoka E."/>
            <person name="Keightley P.D."/>
            <person name="Kheradpour P."/>
            <person name="Kirkness E.F."/>
            <person name="Koerich L.B."/>
            <person name="Kristiansen K."/>
            <person name="Kudrna D."/>
            <person name="Kulathinal R.J."/>
            <person name="Kumar S."/>
            <person name="Kwok R."/>
            <person name="Lander E."/>
            <person name="Langley C.H."/>
            <person name="Lapoint R."/>
            <person name="Lazzaro B.P."/>
            <person name="Lee S.J."/>
            <person name="Levesque L."/>
            <person name="Li R."/>
            <person name="Lin C.F."/>
            <person name="Lin M.F."/>
            <person name="Lindblad-Toh K."/>
            <person name="Llopart A."/>
            <person name="Long M."/>
            <person name="Low L."/>
            <person name="Lozovsky E."/>
            <person name="Lu J."/>
            <person name="Luo M."/>
            <person name="Machado C.A."/>
            <person name="Makalowski W."/>
            <person name="Marzo M."/>
            <person name="Matsuda M."/>
            <person name="Matzkin L."/>
            <person name="McAllister B."/>
            <person name="McBride C.S."/>
            <person name="McKernan B."/>
            <person name="McKernan K."/>
            <person name="Mendez-Lago M."/>
            <person name="Minx P."/>
            <person name="Mollenhauer M.U."/>
            <person name="Montooth K."/>
            <person name="Mount S.M."/>
            <person name="Mu X."/>
            <person name="Myers E."/>
            <person name="Negre B."/>
            <person name="Newfeld S."/>
            <person name="Nielsen R."/>
            <person name="Noor M.A."/>
            <person name="O'Grady P."/>
            <person name="Pachter L."/>
            <person name="Papaceit M."/>
            <person name="Parisi M.J."/>
            <person name="Parisi M."/>
            <person name="Parts L."/>
            <person name="Pedersen J.S."/>
            <person name="Pesole G."/>
            <person name="Phillippy A.M."/>
            <person name="Ponting C.P."/>
            <person name="Pop M."/>
            <person name="Porcelli D."/>
            <person name="Powell J.R."/>
            <person name="Prohaska S."/>
            <person name="Pruitt K."/>
            <person name="Puig M."/>
            <person name="Quesneville H."/>
            <person name="Ram K.R."/>
            <person name="Rand D."/>
            <person name="Rasmussen M.D."/>
            <person name="Reed L.K."/>
            <person name="Reenan R."/>
            <person name="Reily A."/>
            <person name="Remington K.A."/>
            <person name="Rieger T.T."/>
            <person name="Ritchie M.G."/>
            <person name="Robin C."/>
            <person name="Rogers Y.H."/>
            <person name="Rohde C."/>
            <person name="Rozas J."/>
            <person name="Rubenfield M.J."/>
            <person name="Ruiz A."/>
            <person name="Russo S."/>
            <person name="Salzberg S.L."/>
            <person name="Sanchez-Gracia A."/>
            <person name="Saranga D.J."/>
            <person name="Sato H."/>
            <person name="Schaeffer S.W."/>
            <person name="Schatz M.C."/>
            <person name="Schlenke T."/>
            <person name="Schwartz R."/>
            <person name="Segarra C."/>
            <person name="Singh R.S."/>
            <person name="Sirot L."/>
            <person name="Sirota M."/>
            <person name="Sisneros N.B."/>
            <person name="Smith C.D."/>
            <person name="Smith T.F."/>
            <person name="Spieth J."/>
            <person name="Stage D.E."/>
            <person name="Stark A."/>
            <person name="Stephan W."/>
            <person name="Strausberg R.L."/>
            <person name="Strempel S."/>
            <person name="Sturgill D."/>
            <person name="Sutton G."/>
            <person name="Sutton G.G."/>
            <person name="Tao W."/>
            <person name="Teichmann S."/>
            <person name="Tobari Y.N."/>
            <person name="Tomimura Y."/>
            <person name="Tsolas J.M."/>
            <person name="Valente V.L."/>
            <person name="Venter E."/>
            <person name="Venter J.C."/>
            <person name="Vicario S."/>
            <person name="Vieira F.G."/>
            <person name="Vilella A.J."/>
            <person name="Villasante A."/>
            <person name="Walenz B."/>
            <person name="Wang J."/>
            <person name="Wasserman M."/>
            <person name="Watts T."/>
            <person name="Wilson D."/>
            <person name="Wilson R.K."/>
            <person name="Wing R.A."/>
            <person name="Wolfner M.F."/>
            <person name="Wong A."/>
            <person name="Wong G.K."/>
            <person name="Wu C.I."/>
            <person name="Wu G."/>
            <person name="Yamamoto D."/>
            <person name="Yang H.P."/>
            <person name="Yang S.P."/>
            <person name="Yorke J.A."/>
            <person name="Yoshida K."/>
            <person name="Zdobnov E."/>
            <person name="Zhang P."/>
            <person name="Zhang Y."/>
            <person name="Zimin A.V."/>
            <person name="Baldwin J."/>
            <person name="Abdouelleil A."/>
            <person name="Abdulkadir J."/>
            <person name="Abebe A."/>
            <person name="Abera B."/>
            <person name="Abreu J."/>
            <person name="Acer S.C."/>
            <person name="Aftuck L."/>
            <person name="Alexander A."/>
            <person name="An P."/>
            <person name="Anderson E."/>
            <person name="Anderson S."/>
            <person name="Arachi H."/>
            <person name="Azer M."/>
            <person name="Bachantsang P."/>
            <person name="Barry A."/>
            <person name="Bayul T."/>
            <person name="Berlin A."/>
            <person name="Bessette D."/>
            <person name="Bloom T."/>
            <person name="Blye J."/>
            <person name="Boguslavskiy L."/>
            <person name="Bonnet C."/>
            <person name="Boukhgalter B."/>
            <person name="Bourzgui I."/>
            <person name="Brown A."/>
            <person name="Cahill P."/>
            <person name="Channer S."/>
            <person name="Cheshatsang Y."/>
            <person name="Chuda L."/>
            <person name="Citroen M."/>
            <person name="Collymore A."/>
            <person name="Cooke P."/>
            <person name="Costello M."/>
            <person name="D'Aco K."/>
            <person name="Daza R."/>
            <person name="De Haan G."/>
            <person name="DeGray S."/>
            <person name="DeMaso C."/>
            <person name="Dhargay N."/>
            <person name="Dooley K."/>
            <person name="Dooley E."/>
            <person name="Doricent M."/>
            <person name="Dorje P."/>
            <person name="Dorjee K."/>
            <person name="Dupes A."/>
            <person name="Elong R."/>
            <person name="Falk J."/>
            <person name="Farina A."/>
            <person name="Faro S."/>
            <person name="Ferguson D."/>
            <person name="Fisher S."/>
            <person name="Foley C.D."/>
            <person name="Franke A."/>
            <person name="Friedrich D."/>
            <person name="Gadbois L."/>
            <person name="Gearin G."/>
            <person name="Gearin C.R."/>
            <person name="Giannoukos G."/>
            <person name="Goode T."/>
            <person name="Graham J."/>
            <person name="Grandbois E."/>
            <person name="Grewal S."/>
            <person name="Gyaltsen K."/>
            <person name="Hafez N."/>
            <person name="Hagos B."/>
            <person name="Hall J."/>
            <person name="Henson C."/>
            <person name="Hollinger A."/>
            <person name="Honan T."/>
            <person name="Huard M.D."/>
            <person name="Hughes L."/>
            <person name="Hurhula B."/>
            <person name="Husby M.E."/>
            <person name="Kamat A."/>
            <person name="Kanga B."/>
            <person name="Kashin S."/>
            <person name="Khazanovich D."/>
            <person name="Kisner P."/>
            <person name="Lance K."/>
            <person name="Lara M."/>
            <person name="Lee W."/>
            <person name="Lennon N."/>
            <person name="Letendre F."/>
            <person name="LeVine R."/>
            <person name="Lipovsky A."/>
            <person name="Liu X."/>
            <person name="Liu J."/>
            <person name="Liu S."/>
            <person name="Lokyitsang T."/>
            <person name="Lokyitsang Y."/>
            <person name="Lubonja R."/>
            <person name="Lui A."/>
            <person name="MacDonald P."/>
            <person name="Magnisalis V."/>
            <person name="Maru K."/>
            <person name="Matthews C."/>
            <person name="McCusker W."/>
            <person name="McDonough S."/>
            <person name="Mehta T."/>
            <person name="Meldrim J."/>
            <person name="Meneus L."/>
            <person name="Mihai O."/>
            <person name="Mihalev A."/>
            <person name="Mihova T."/>
            <person name="Mittelman R."/>
            <person name="Mlenga V."/>
            <person name="Montmayeur A."/>
            <person name="Mulrain L."/>
            <person name="Navidi A."/>
            <person name="Naylor J."/>
            <person name="Negash T."/>
            <person name="Nguyen T."/>
            <person name="Nguyen N."/>
            <person name="Nicol R."/>
            <person name="Norbu C."/>
            <person name="Norbu N."/>
            <person name="Novod N."/>
            <person name="O'Neill B."/>
            <person name="Osman S."/>
            <person name="Markiewicz E."/>
            <person name="Oyono O.L."/>
            <person name="Patti C."/>
            <person name="Phunkhang P."/>
            <person name="Pierre F."/>
            <person name="Priest M."/>
            <person name="Raghuraman S."/>
            <person name="Rege F."/>
            <person name="Reyes R."/>
            <person name="Rise C."/>
            <person name="Rogov P."/>
            <person name="Ross K."/>
            <person name="Ryan E."/>
            <person name="Settipalli S."/>
            <person name="Shea T."/>
            <person name="Sherpa N."/>
            <person name="Shi L."/>
            <person name="Shih D."/>
            <person name="Sparrow T."/>
            <person name="Spaulding J."/>
            <person name="Stalker J."/>
            <person name="Stange-Thomann N."/>
            <person name="Stavropoulos S."/>
            <person name="Stone C."/>
            <person name="Strader C."/>
            <person name="Tesfaye S."/>
            <person name="Thomson T."/>
            <person name="Thoulutsang Y."/>
            <person name="Thoulutsang D."/>
            <person name="Topham K."/>
            <person name="Topping I."/>
            <person name="Tsamla T."/>
            <person name="Vassiliev H."/>
            <person name="Vo A."/>
            <person name="Wangchuk T."/>
            <person name="Wangdi T."/>
            <person name="Weiand M."/>
            <person name="Wilkinson J."/>
            <person name="Wilson A."/>
            <person name="Yadav S."/>
            <person name="Young G."/>
            <person name="Yu Q."/>
            <person name="Zembek L."/>
            <person name="Zhong D."/>
            <person name="Zimmer A."/>
            <person name="Zwirko Z."/>
            <person name="Jaffe D.B."/>
            <person name="Alvarez P."/>
            <person name="Brockman W."/>
            <person name="Butler J."/>
            <person name="Chin C."/>
            <person name="Gnerre S."/>
            <person name="Grabherr M."/>
            <person name="Kleber M."/>
            <person name="Mauceli E."/>
            <person name="MacCallum I."/>
        </authorList>
    </citation>
    <scope>NUCLEOTIDE SEQUENCE [LARGE SCALE GENOMIC DNA]</scope>
    <source>
        <strain evidence="3">MSH-3 / Tucson 14011-0111.49</strain>
    </source>
</reference>
<dbReference type="HOGENOM" id="CLU_1231061_0_0_1"/>
<evidence type="ECO:0000313" key="2">
    <source>
        <dbReference type="EMBL" id="EDW39928.1"/>
    </source>
</evidence>
<dbReference type="Proteomes" id="UP000008744">
    <property type="component" value="Unassembled WGS sequence"/>
</dbReference>
<evidence type="ECO:0000313" key="3">
    <source>
        <dbReference type="Proteomes" id="UP000008744"/>
    </source>
</evidence>
<dbReference type="AlphaFoldDB" id="B4GQQ6"/>
<evidence type="ECO:0000256" key="1">
    <source>
        <dbReference type="SAM" id="MobiDB-lite"/>
    </source>
</evidence>
<protein>
    <submittedName>
        <fullName evidence="2">GL16450</fullName>
    </submittedName>
</protein>
<name>B4GQQ6_DROPE</name>
<gene>
    <name evidence="2" type="primary">Dper\GL16450</name>
    <name evidence="2" type="ORF">Dper_GL16450</name>
</gene>
<sequence>MGVDCGNDNDYEGVSMTDDGTDGCRARGLFLTTLNGSPASLGGEREDGAKEAKDEDKDDNDNENGNKDADEYGVRIEVHIWFGQEPLLITARGHIKCPRSFFRYRFDPLLRWLLALHTVPIWYKVAVTSPDIMPRGRQFDDAADVDADARGNFLLSSIRRTSTSSFGLILPLHLHGEVPTVLQFDTGHWTVEVDTGNRTENSGQRDELTRGRQAAIVSCVLYLSR</sequence>
<feature type="region of interest" description="Disordered" evidence="1">
    <location>
        <begin position="34"/>
        <end position="69"/>
    </location>
</feature>
<accession>B4GQQ6</accession>
<proteinExistence type="predicted"/>
<keyword evidence="3" id="KW-1185">Reference proteome</keyword>
<feature type="compositionally biased region" description="Basic and acidic residues" evidence="1">
    <location>
        <begin position="43"/>
        <end position="55"/>
    </location>
</feature>
<dbReference type="EMBL" id="CH479187">
    <property type="protein sequence ID" value="EDW39928.1"/>
    <property type="molecule type" value="Genomic_DNA"/>
</dbReference>